<comment type="subcellular location">
    <subcellularLocation>
        <location evidence="1">Endomembrane system</location>
        <topology evidence="1">Multi-pass membrane protein</topology>
    </subcellularLocation>
</comment>
<dbReference type="GO" id="GO:0005886">
    <property type="term" value="C:plasma membrane"/>
    <property type="evidence" value="ECO:0007669"/>
    <property type="project" value="UniProtKB-SubCell"/>
</dbReference>
<protein>
    <recommendedName>
        <fullName evidence="6">MFS-type drug efflux transporter P55</fullName>
    </recommendedName>
</protein>
<reference evidence="9" key="1">
    <citation type="submission" date="2021-05" db="EMBL/GenBank/DDBJ databases">
        <title>First report of NDM-5 and VEB-6 producing Proteus mirabilis isolated from blood of a sepsis patient in Kolkata, India.</title>
        <authorList>
            <person name="Halder G."/>
            <person name="Chaudhuri B."/>
            <person name="Dutta S."/>
        </authorList>
    </citation>
    <scope>NUCLEOTIDE SEQUENCE [LARGE SCALE GENOMIC DNA]</scope>
    <source>
        <strain evidence="9">7049</strain>
    </source>
</reference>
<dbReference type="InterPro" id="IPR020846">
    <property type="entry name" value="MFS_dom"/>
</dbReference>
<dbReference type="PANTHER" id="PTHR23501:SF191">
    <property type="entry name" value="VACUOLAR BASIC AMINO ACID TRANSPORTER 4"/>
    <property type="match status" value="1"/>
</dbReference>
<evidence type="ECO:0000256" key="5">
    <source>
        <dbReference type="ARBA" id="ARBA00023136"/>
    </source>
</evidence>
<dbReference type="PROSITE" id="PS00216">
    <property type="entry name" value="SUGAR_TRANSPORT_1"/>
    <property type="match status" value="1"/>
</dbReference>
<feature type="transmembrane region" description="Helical" evidence="7">
    <location>
        <begin position="153"/>
        <end position="171"/>
    </location>
</feature>
<evidence type="ECO:0000256" key="6">
    <source>
        <dbReference type="ARBA" id="ARBA00044273"/>
    </source>
</evidence>
<keyword evidence="3 7" id="KW-0812">Transmembrane</keyword>
<feature type="transmembrane region" description="Helical" evidence="7">
    <location>
        <begin position="41"/>
        <end position="58"/>
    </location>
</feature>
<dbReference type="InterPro" id="IPR011701">
    <property type="entry name" value="MFS"/>
</dbReference>
<proteinExistence type="predicted"/>
<sequence length="177" mass="19810">MLFLVFLVLIYPLGVDLYLTGLTAIASDLNASEVTLHHAFSIYLMGMVSSMLIAGWCSDNLGRKPVILFGTLIFLSVIKCWAFDNGKTVLNFTIFQGSGSGFCYVVTFAILRDTLTEQQRAKVLSMINGITCIIPVLAPVLGFIILLYCEWSMMFYLMGLIPYWFLSFVFGDKRDLP</sequence>
<keyword evidence="2" id="KW-0813">Transport</keyword>
<evidence type="ECO:0000256" key="7">
    <source>
        <dbReference type="SAM" id="Phobius"/>
    </source>
</evidence>
<keyword evidence="5 7" id="KW-0472">Membrane</keyword>
<feature type="transmembrane region" description="Helical" evidence="7">
    <location>
        <begin position="123"/>
        <end position="147"/>
    </location>
</feature>
<evidence type="ECO:0000256" key="4">
    <source>
        <dbReference type="ARBA" id="ARBA00022989"/>
    </source>
</evidence>
<evidence type="ECO:0000313" key="9">
    <source>
        <dbReference type="EMBL" id="MEY2344120.1"/>
    </source>
</evidence>
<dbReference type="EMBL" id="JADQCH020000001">
    <property type="protein sequence ID" value="MEY2344120.1"/>
    <property type="molecule type" value="Genomic_DNA"/>
</dbReference>
<dbReference type="PROSITE" id="PS50850">
    <property type="entry name" value="MFS"/>
    <property type="match status" value="1"/>
</dbReference>
<dbReference type="SUPFAM" id="SSF103473">
    <property type="entry name" value="MFS general substrate transporter"/>
    <property type="match status" value="1"/>
</dbReference>
<evidence type="ECO:0000256" key="2">
    <source>
        <dbReference type="ARBA" id="ARBA00022448"/>
    </source>
</evidence>
<comment type="caution">
    <text evidence="9">The sequence shown here is derived from an EMBL/GenBank/DDBJ whole genome shotgun (WGS) entry which is preliminary data.</text>
</comment>
<dbReference type="InterPro" id="IPR005829">
    <property type="entry name" value="Sugar_transporter_CS"/>
</dbReference>
<evidence type="ECO:0000256" key="3">
    <source>
        <dbReference type="ARBA" id="ARBA00022692"/>
    </source>
</evidence>
<dbReference type="InterPro" id="IPR036259">
    <property type="entry name" value="MFS_trans_sf"/>
</dbReference>
<feature type="domain" description="Major facilitator superfamily (MFS) profile" evidence="8">
    <location>
        <begin position="1"/>
        <end position="177"/>
    </location>
</feature>
<dbReference type="Gene3D" id="1.20.1720.10">
    <property type="entry name" value="Multidrug resistance protein D"/>
    <property type="match status" value="1"/>
</dbReference>
<gene>
    <name evidence="9" type="ORF">I3679_008090</name>
</gene>
<organism evidence="9">
    <name type="scientific">Proteus mirabilis</name>
    <dbReference type="NCBI Taxonomy" id="584"/>
    <lineage>
        <taxon>Bacteria</taxon>
        <taxon>Pseudomonadati</taxon>
        <taxon>Pseudomonadota</taxon>
        <taxon>Gammaproteobacteria</taxon>
        <taxon>Enterobacterales</taxon>
        <taxon>Morganellaceae</taxon>
        <taxon>Proteus</taxon>
    </lineage>
</organism>
<dbReference type="AlphaFoldDB" id="A0ABD5LS06"/>
<dbReference type="Pfam" id="PF07690">
    <property type="entry name" value="MFS_1"/>
    <property type="match status" value="1"/>
</dbReference>
<keyword evidence="4 7" id="KW-1133">Transmembrane helix</keyword>
<dbReference type="PANTHER" id="PTHR23501">
    <property type="entry name" value="MAJOR FACILITATOR SUPERFAMILY"/>
    <property type="match status" value="1"/>
</dbReference>
<evidence type="ECO:0000256" key="1">
    <source>
        <dbReference type="ARBA" id="ARBA00004127"/>
    </source>
</evidence>
<evidence type="ECO:0000259" key="8">
    <source>
        <dbReference type="PROSITE" id="PS50850"/>
    </source>
</evidence>
<name>A0ABD5LS06_PROMI</name>
<feature type="transmembrane region" description="Helical" evidence="7">
    <location>
        <begin position="65"/>
        <end position="83"/>
    </location>
</feature>
<feature type="transmembrane region" description="Helical" evidence="7">
    <location>
        <begin position="89"/>
        <end position="111"/>
    </location>
</feature>
<accession>A0ABD5LS06</accession>